<feature type="non-terminal residue" evidence="2">
    <location>
        <position position="1"/>
    </location>
</feature>
<keyword evidence="1" id="KW-0472">Membrane</keyword>
<comment type="caution">
    <text evidence="2">The sequence shown here is derived from an EMBL/GenBank/DDBJ whole genome shotgun (WGS) entry which is preliminary data.</text>
</comment>
<feature type="transmembrane region" description="Helical" evidence="1">
    <location>
        <begin position="14"/>
        <end position="37"/>
    </location>
</feature>
<dbReference type="AlphaFoldDB" id="A0AAV0ALH9"/>
<dbReference type="EMBL" id="CALTRL010000399">
    <property type="protein sequence ID" value="CAH7667951.1"/>
    <property type="molecule type" value="Genomic_DNA"/>
</dbReference>
<gene>
    <name evidence="2" type="ORF">PPACK8108_LOCUS2394</name>
</gene>
<evidence type="ECO:0000256" key="1">
    <source>
        <dbReference type="SAM" id="Phobius"/>
    </source>
</evidence>
<evidence type="ECO:0000313" key="2">
    <source>
        <dbReference type="EMBL" id="CAH7667951.1"/>
    </source>
</evidence>
<proteinExistence type="predicted"/>
<evidence type="ECO:0000313" key="3">
    <source>
        <dbReference type="Proteomes" id="UP001153365"/>
    </source>
</evidence>
<reference evidence="2" key="1">
    <citation type="submission" date="2022-06" db="EMBL/GenBank/DDBJ databases">
        <authorList>
            <consortium name="SYNGENTA / RWTH Aachen University"/>
        </authorList>
    </citation>
    <scope>NUCLEOTIDE SEQUENCE</scope>
</reference>
<keyword evidence="1" id="KW-0812">Transmembrane</keyword>
<keyword evidence="3" id="KW-1185">Reference proteome</keyword>
<keyword evidence="1" id="KW-1133">Transmembrane helix</keyword>
<protein>
    <submittedName>
        <fullName evidence="2">Expressed protein</fullName>
    </submittedName>
</protein>
<name>A0AAV0ALH9_PHAPC</name>
<dbReference type="Proteomes" id="UP001153365">
    <property type="component" value="Unassembled WGS sequence"/>
</dbReference>
<sequence>YHEMSFLKASKFKIYYFLILRLNIVFINFTLSNAVVYHKCGKSWDSSMVTKEQPNIRCIDYGGNIFSCARSNCNAGTPYLDSNLKPELKDFNQFKFIKCQRFTGDRPTYLPLSEVEETIQVIKYDVHRGPSTSYIDAYGYPIERNTGQRQIGFYRCPMIGGEDKDKLNFVNNKIAYCFDCSHAKRPVLYLQIGKPLSSKKLLKE</sequence>
<accession>A0AAV0ALH9</accession>
<organism evidence="2 3">
    <name type="scientific">Phakopsora pachyrhizi</name>
    <name type="common">Asian soybean rust disease fungus</name>
    <dbReference type="NCBI Taxonomy" id="170000"/>
    <lineage>
        <taxon>Eukaryota</taxon>
        <taxon>Fungi</taxon>
        <taxon>Dikarya</taxon>
        <taxon>Basidiomycota</taxon>
        <taxon>Pucciniomycotina</taxon>
        <taxon>Pucciniomycetes</taxon>
        <taxon>Pucciniales</taxon>
        <taxon>Phakopsoraceae</taxon>
        <taxon>Phakopsora</taxon>
    </lineage>
</organism>